<dbReference type="AlphaFoldDB" id="A0A9Q3L4W0"/>
<dbReference type="Proteomes" id="UP000765509">
    <property type="component" value="Unassembled WGS sequence"/>
</dbReference>
<dbReference type="EMBL" id="AVOT02146704">
    <property type="protein sequence ID" value="MBW0592111.1"/>
    <property type="molecule type" value="Genomic_DNA"/>
</dbReference>
<keyword evidence="3" id="KW-1185">Reference proteome</keyword>
<feature type="compositionally biased region" description="Low complexity" evidence="1">
    <location>
        <begin position="1"/>
        <end position="16"/>
    </location>
</feature>
<evidence type="ECO:0000313" key="3">
    <source>
        <dbReference type="Proteomes" id="UP000765509"/>
    </source>
</evidence>
<gene>
    <name evidence="2" type="ORF">O181_131826</name>
</gene>
<protein>
    <submittedName>
        <fullName evidence="2">Uncharacterized protein</fullName>
    </submittedName>
</protein>
<name>A0A9Q3L4W0_9BASI</name>
<proteinExistence type="predicted"/>
<comment type="caution">
    <text evidence="2">The sequence shown here is derived from an EMBL/GenBank/DDBJ whole genome shotgun (WGS) entry which is preliminary data.</text>
</comment>
<accession>A0A9Q3L4W0</accession>
<sequence>MPSTRSAASSKPSNSSQKGHRHDYGRSQSVTVGQGSVDDLQRNKLCHSEADKTVLPLKIADAATRGLSAHLQSQQGVLQQYISAQRVTDTCRFVEKLHEFLPDCEKFPAPSQHLQVTQWMASIDGKE</sequence>
<organism evidence="2 3">
    <name type="scientific">Austropuccinia psidii MF-1</name>
    <dbReference type="NCBI Taxonomy" id="1389203"/>
    <lineage>
        <taxon>Eukaryota</taxon>
        <taxon>Fungi</taxon>
        <taxon>Dikarya</taxon>
        <taxon>Basidiomycota</taxon>
        <taxon>Pucciniomycotina</taxon>
        <taxon>Pucciniomycetes</taxon>
        <taxon>Pucciniales</taxon>
        <taxon>Sphaerophragmiaceae</taxon>
        <taxon>Austropuccinia</taxon>
    </lineage>
</organism>
<evidence type="ECO:0000256" key="1">
    <source>
        <dbReference type="SAM" id="MobiDB-lite"/>
    </source>
</evidence>
<evidence type="ECO:0000313" key="2">
    <source>
        <dbReference type="EMBL" id="MBW0592111.1"/>
    </source>
</evidence>
<reference evidence="2" key="1">
    <citation type="submission" date="2021-03" db="EMBL/GenBank/DDBJ databases">
        <title>Draft genome sequence of rust myrtle Austropuccinia psidii MF-1, a brazilian biotype.</title>
        <authorList>
            <person name="Quecine M.C."/>
            <person name="Pachon D.M.R."/>
            <person name="Bonatelli M.L."/>
            <person name="Correr F.H."/>
            <person name="Franceschini L.M."/>
            <person name="Leite T.F."/>
            <person name="Margarido G.R.A."/>
            <person name="Almeida C.A."/>
            <person name="Ferrarezi J.A."/>
            <person name="Labate C.A."/>
        </authorList>
    </citation>
    <scope>NUCLEOTIDE SEQUENCE</scope>
    <source>
        <strain evidence="2">MF-1</strain>
    </source>
</reference>
<feature type="region of interest" description="Disordered" evidence="1">
    <location>
        <begin position="1"/>
        <end position="36"/>
    </location>
</feature>